<dbReference type="RefSeq" id="WP_377483237.1">
    <property type="nucleotide sequence ID" value="NZ_JBHLTN010000021.1"/>
</dbReference>
<name>A0ABV6PTM9_9BURK</name>
<reference evidence="1 2" key="1">
    <citation type="submission" date="2024-09" db="EMBL/GenBank/DDBJ databases">
        <authorList>
            <person name="Sun Q."/>
            <person name="Mori K."/>
        </authorList>
    </citation>
    <scope>NUCLEOTIDE SEQUENCE [LARGE SCALE GENOMIC DNA]</scope>
    <source>
        <strain evidence="1 2">NCAIM B.02336</strain>
    </source>
</reference>
<comment type="caution">
    <text evidence="1">The sequence shown here is derived from an EMBL/GenBank/DDBJ whole genome shotgun (WGS) entry which is preliminary data.</text>
</comment>
<sequence length="161" mass="17244">MITIEVKDRQVLDMLNRLMRGMADTTPVMADVAAGLLSQSERQFATESGPFGPWPDLSDTTKALRTERGTWPGKMLQASGALAASVQAAHGNGWASIGSNKPYAAMQFFGGTTSSTSMIPGKAIPARPFLPFHPETHELTPQAEASVLDVLTSWLDQLIDG</sequence>
<organism evidence="1 2">
    <name type="scientific">Ottowia pentelensis</name>
    <dbReference type="NCBI Taxonomy" id="511108"/>
    <lineage>
        <taxon>Bacteria</taxon>
        <taxon>Pseudomonadati</taxon>
        <taxon>Pseudomonadota</taxon>
        <taxon>Betaproteobacteria</taxon>
        <taxon>Burkholderiales</taxon>
        <taxon>Comamonadaceae</taxon>
        <taxon>Ottowia</taxon>
    </lineage>
</organism>
<proteinExistence type="predicted"/>
<dbReference type="InterPro" id="IPR006522">
    <property type="entry name" value="Phage_virion_morphogenesis"/>
</dbReference>
<evidence type="ECO:0000313" key="2">
    <source>
        <dbReference type="Proteomes" id="UP001589834"/>
    </source>
</evidence>
<gene>
    <name evidence="1" type="ORF">ACFFGG_11600</name>
</gene>
<dbReference type="EMBL" id="JBHLTN010000021">
    <property type="protein sequence ID" value="MFC0593204.1"/>
    <property type="molecule type" value="Genomic_DNA"/>
</dbReference>
<evidence type="ECO:0000313" key="1">
    <source>
        <dbReference type="EMBL" id="MFC0593204.1"/>
    </source>
</evidence>
<dbReference type="Pfam" id="PF05069">
    <property type="entry name" value="Phage_tail_S"/>
    <property type="match status" value="1"/>
</dbReference>
<protein>
    <submittedName>
        <fullName evidence="1">Phage virion morphogenesis protein</fullName>
    </submittedName>
</protein>
<accession>A0ABV6PTM9</accession>
<keyword evidence="2" id="KW-1185">Reference proteome</keyword>
<dbReference type="NCBIfam" id="TIGR01635">
    <property type="entry name" value="tail_comp_S"/>
    <property type="match status" value="1"/>
</dbReference>
<dbReference type="Proteomes" id="UP001589834">
    <property type="component" value="Unassembled WGS sequence"/>
</dbReference>